<evidence type="ECO:0000256" key="1">
    <source>
        <dbReference type="SAM" id="MobiDB-lite"/>
    </source>
</evidence>
<keyword evidence="5" id="KW-1185">Reference proteome</keyword>
<proteinExistence type="predicted"/>
<feature type="domain" description="General stress protein 17M-like" evidence="3">
    <location>
        <begin position="5"/>
        <end position="109"/>
    </location>
</feature>
<dbReference type="PANTHER" id="PTHR38463">
    <property type="entry name" value="STRESS RESPONSE PROTEIN YSNF"/>
    <property type="match status" value="1"/>
</dbReference>
<evidence type="ECO:0000313" key="5">
    <source>
        <dbReference type="Proteomes" id="UP000284416"/>
    </source>
</evidence>
<dbReference type="RefSeq" id="WP_118920820.1">
    <property type="nucleotide sequence ID" value="NZ_QWEG01000006.1"/>
</dbReference>
<comment type="caution">
    <text evidence="4">The sequence shown here is derived from an EMBL/GenBank/DDBJ whole genome shotgun (WGS) entry which is preliminary data.</text>
</comment>
<dbReference type="NCBIfam" id="TIGR02271">
    <property type="entry name" value="YsnF/AvaK domain"/>
    <property type="match status" value="1"/>
</dbReference>
<dbReference type="Pfam" id="PF09557">
    <property type="entry name" value="DUF2382"/>
    <property type="match status" value="1"/>
</dbReference>
<gene>
    <name evidence="4" type="ORF">D1B31_10955</name>
</gene>
<evidence type="ECO:0000313" key="4">
    <source>
        <dbReference type="EMBL" id="RHW40704.1"/>
    </source>
</evidence>
<dbReference type="InterPro" id="IPR025889">
    <property type="entry name" value="GSP17M-like_dom"/>
</dbReference>
<evidence type="ECO:0000259" key="2">
    <source>
        <dbReference type="Pfam" id="PF09557"/>
    </source>
</evidence>
<dbReference type="EMBL" id="QWEG01000006">
    <property type="protein sequence ID" value="RHW40704.1"/>
    <property type="molecule type" value="Genomic_DNA"/>
</dbReference>
<protein>
    <submittedName>
        <fullName evidence="4">YsnF/AvaK domain-containing protein</fullName>
    </submittedName>
</protein>
<feature type="region of interest" description="Disordered" evidence="1">
    <location>
        <begin position="260"/>
        <end position="282"/>
    </location>
</feature>
<dbReference type="AlphaFoldDB" id="A0A417YU29"/>
<sequence>MGKRVVGVYHSEEELIEAVERYQNEGHTLSNLSVYGNTGGAMSRLGNLTGITEEPLAEGKTKDRGFFESLASAFEGSDHTGETSNYDNLVGLGLTESEAREYAGDLESGRIILFENTAGSADTAEYSFNETVDFRGTDDRAGFSGDTLEPNGERTMELREEQLDIQKDRVQTGEVEVHKDVVEEQETIDVPVSREEVYVDRRPVDGARADAGRVGDDETIRVPIVEEKVEVTKKPVVNEELVIGKKEVQSTEKVVENVKREEAHIESDGELDLDDDQRKDRF</sequence>
<organism evidence="4 5">
    <name type="scientific">Neobacillus notoginsengisoli</name>
    <dbReference type="NCBI Taxonomy" id="1578198"/>
    <lineage>
        <taxon>Bacteria</taxon>
        <taxon>Bacillati</taxon>
        <taxon>Bacillota</taxon>
        <taxon>Bacilli</taxon>
        <taxon>Bacillales</taxon>
        <taxon>Bacillaceae</taxon>
        <taxon>Neobacillus</taxon>
    </lineage>
</organism>
<feature type="domain" description="DUF2382" evidence="2">
    <location>
        <begin position="156"/>
        <end position="265"/>
    </location>
</feature>
<name>A0A417YU29_9BACI</name>
<dbReference type="OrthoDB" id="2678178at2"/>
<dbReference type="InterPro" id="IPR019060">
    <property type="entry name" value="DUF2382"/>
</dbReference>
<reference evidence="4 5" key="1">
    <citation type="journal article" date="2017" name="Int. J. Syst. Evol. Microbiol.">
        <title>Bacillus notoginsengisoli sp. nov., a novel bacterium isolated from the rhizosphere of Panax notoginseng.</title>
        <authorList>
            <person name="Zhang M.Y."/>
            <person name="Cheng J."/>
            <person name="Cai Y."/>
            <person name="Zhang T.Y."/>
            <person name="Wu Y.Y."/>
            <person name="Manikprabhu D."/>
            <person name="Li W.J."/>
            <person name="Zhang Y.X."/>
        </authorList>
    </citation>
    <scope>NUCLEOTIDE SEQUENCE [LARGE SCALE GENOMIC DNA]</scope>
    <source>
        <strain evidence="4 5">JCM 30743</strain>
    </source>
</reference>
<accession>A0A417YU29</accession>
<evidence type="ECO:0000259" key="3">
    <source>
        <dbReference type="Pfam" id="PF11181"/>
    </source>
</evidence>
<dbReference type="Proteomes" id="UP000284416">
    <property type="component" value="Unassembled WGS sequence"/>
</dbReference>
<dbReference type="InterPro" id="IPR052967">
    <property type="entry name" value="Stress_Response_Assoc"/>
</dbReference>
<dbReference type="PANTHER" id="PTHR38463:SF1">
    <property type="entry name" value="STRESS RESPONSE PROTEIN YSNF"/>
    <property type="match status" value="1"/>
</dbReference>
<dbReference type="Pfam" id="PF11181">
    <property type="entry name" value="YflT"/>
    <property type="match status" value="1"/>
</dbReference>